<comment type="caution">
    <text evidence="2">The sequence shown here is derived from an EMBL/GenBank/DDBJ whole genome shotgun (WGS) entry which is preliminary data.</text>
</comment>
<accession>A0A5C5Z9D5</accession>
<name>A0A5C5Z9D5_9BACT</name>
<dbReference type="PANTHER" id="PTHR32432:SF3">
    <property type="entry name" value="ETHANOLAMINE UTILIZATION PROTEIN EUTJ"/>
    <property type="match status" value="1"/>
</dbReference>
<dbReference type="Gene3D" id="3.30.1490.300">
    <property type="match status" value="1"/>
</dbReference>
<dbReference type="AlphaFoldDB" id="A0A5C5Z9D5"/>
<reference evidence="2 3" key="1">
    <citation type="submission" date="2019-02" db="EMBL/GenBank/DDBJ databases">
        <title>Deep-cultivation of Planctomycetes and their phenomic and genomic characterization uncovers novel biology.</title>
        <authorList>
            <person name="Wiegand S."/>
            <person name="Jogler M."/>
            <person name="Boedeker C."/>
            <person name="Pinto D."/>
            <person name="Vollmers J."/>
            <person name="Rivas-Marin E."/>
            <person name="Kohn T."/>
            <person name="Peeters S.H."/>
            <person name="Heuer A."/>
            <person name="Rast P."/>
            <person name="Oberbeckmann S."/>
            <person name="Bunk B."/>
            <person name="Jeske O."/>
            <person name="Meyerdierks A."/>
            <person name="Storesund J.E."/>
            <person name="Kallscheuer N."/>
            <person name="Luecker S."/>
            <person name="Lage O.M."/>
            <person name="Pohl T."/>
            <person name="Merkel B.J."/>
            <person name="Hornburger P."/>
            <person name="Mueller R.-W."/>
            <person name="Bruemmer F."/>
            <person name="Labrenz M."/>
            <person name="Spormann A.M."/>
            <person name="Op Den Camp H."/>
            <person name="Overmann J."/>
            <person name="Amann R."/>
            <person name="Jetten M.S.M."/>
            <person name="Mascher T."/>
            <person name="Medema M.H."/>
            <person name="Devos D.P."/>
            <person name="Kaster A.-K."/>
            <person name="Ovreas L."/>
            <person name="Rohde M."/>
            <person name="Galperin M.Y."/>
            <person name="Jogler C."/>
        </authorList>
    </citation>
    <scope>NUCLEOTIDE SEQUENCE [LARGE SCALE GENOMIC DNA]</scope>
    <source>
        <strain evidence="2 3">CA13</strain>
    </source>
</reference>
<feature type="compositionally biased region" description="Acidic residues" evidence="1">
    <location>
        <begin position="492"/>
        <end position="525"/>
    </location>
</feature>
<dbReference type="Proteomes" id="UP000315010">
    <property type="component" value="Unassembled WGS sequence"/>
</dbReference>
<dbReference type="InterPro" id="IPR050696">
    <property type="entry name" value="FtsA/MreB"/>
</dbReference>
<dbReference type="Gene3D" id="3.30.420.40">
    <property type="match status" value="2"/>
</dbReference>
<dbReference type="PANTHER" id="PTHR32432">
    <property type="entry name" value="CELL DIVISION PROTEIN FTSA-RELATED"/>
    <property type="match status" value="1"/>
</dbReference>
<organism evidence="2 3">
    <name type="scientific">Novipirellula herctigrandis</name>
    <dbReference type="NCBI Taxonomy" id="2527986"/>
    <lineage>
        <taxon>Bacteria</taxon>
        <taxon>Pseudomonadati</taxon>
        <taxon>Planctomycetota</taxon>
        <taxon>Planctomycetia</taxon>
        <taxon>Pirellulales</taxon>
        <taxon>Pirellulaceae</taxon>
        <taxon>Novipirellula</taxon>
    </lineage>
</organism>
<protein>
    <submittedName>
        <fullName evidence="2">Competence protein A</fullName>
    </submittedName>
</protein>
<feature type="region of interest" description="Disordered" evidence="1">
    <location>
        <begin position="484"/>
        <end position="538"/>
    </location>
</feature>
<proteinExistence type="predicted"/>
<evidence type="ECO:0000313" key="3">
    <source>
        <dbReference type="Proteomes" id="UP000315010"/>
    </source>
</evidence>
<keyword evidence="3" id="KW-1185">Reference proteome</keyword>
<sequence length="538" mass="58826">MSTKLAIDWDESELRIVAANCSGPQVVVTDAAVLAIESDDVFATLRSYVAERGLEKTESLVAIGRGKAELRELQLPPVPDEELPDIVRFQAIRNFASSGDSATIDFLITDRTEQGVKAIAAAVSPSTLAQIKEVCGDAQLHANRIALRPLASAGLFLSRAKPNVGEGDSVLIDLLNDDAEIIVVRDGNVIFVRTVRMPSSEATRPRALVNELRRSLMACGASGKPNQVVLWGRESVHRSEIEQIAEATGSKIDVVNPFDLVEVKTQVREKLPEHVGRLAPLVGLLVCDEVCPERLIDFLNPRERLEESPDHRRTVAMVGVPVLVAILLLFFGYRHLSGLDQQIESLSSGNTGMKESVDQALASRATTQKIDEFLDGDAVWVRELRELAERLPPSDKVMLRSIFAASDPRSGVSTLTITGSAVSPAVIEELEESIRDENHRVVGEGASEQDSPSAYQWVFTEKISIQPEYAYSQRYKGIKAASEAETLAPEQNDAEQNDAEQNDAEQNDAEQNDAEQENAEQENTMDADVQIVSPEVQS</sequence>
<evidence type="ECO:0000313" key="2">
    <source>
        <dbReference type="EMBL" id="TWT83934.1"/>
    </source>
</evidence>
<gene>
    <name evidence="2" type="ORF">CA13_54080</name>
</gene>
<dbReference type="RefSeq" id="WP_419194795.1">
    <property type="nucleotide sequence ID" value="NZ_SJPJ01000001.1"/>
</dbReference>
<evidence type="ECO:0000256" key="1">
    <source>
        <dbReference type="SAM" id="MobiDB-lite"/>
    </source>
</evidence>
<dbReference type="EMBL" id="SJPJ01000001">
    <property type="protein sequence ID" value="TWT83934.1"/>
    <property type="molecule type" value="Genomic_DNA"/>
</dbReference>